<protein>
    <submittedName>
        <fullName evidence="2">Uncharacterized protein</fullName>
    </submittedName>
</protein>
<dbReference type="EMBL" id="DSYZ01000094">
    <property type="protein sequence ID" value="HGT83066.1"/>
    <property type="molecule type" value="Genomic_DNA"/>
</dbReference>
<feature type="transmembrane region" description="Helical" evidence="1">
    <location>
        <begin position="241"/>
        <end position="261"/>
    </location>
</feature>
<proteinExistence type="predicted"/>
<keyword evidence="1" id="KW-1133">Transmembrane helix</keyword>
<comment type="caution">
    <text evidence="2">The sequence shown here is derived from an EMBL/GenBank/DDBJ whole genome shotgun (WGS) entry which is preliminary data.</text>
</comment>
<evidence type="ECO:0000313" key="2">
    <source>
        <dbReference type="EMBL" id="HGT83066.1"/>
    </source>
</evidence>
<dbReference type="AlphaFoldDB" id="A0A7J3M2A7"/>
<name>A0A7J3M2A7_ARCFL</name>
<keyword evidence="1" id="KW-0812">Transmembrane</keyword>
<sequence>MRFVGLSLVFLILVGVQPTEGYEVSIVLKNYDGFADLRVKNESTTIFEGRILSGQAISLPAGNYTFELNALGKVFIKILRVEKNETLAFNLGFTNSSDFLGIRIHSVVFEDATVEEIIIISNGADLNFEGDLRIPLPEVENLQIISTNLDFLDASLDENAIVFRSLLVPDNASGTIRIAYILSKSAMERDLGGKRIIIVPLVEVEEFSGLNKTFVEMGGGKILVFEGSGNIYAKFRFAKPFPFSLLSIPLISLAVFMIFFSKRGGWSDESRRP</sequence>
<keyword evidence="1" id="KW-0472">Membrane</keyword>
<evidence type="ECO:0000256" key="1">
    <source>
        <dbReference type="SAM" id="Phobius"/>
    </source>
</evidence>
<organism evidence="2">
    <name type="scientific">Archaeoglobus fulgidus</name>
    <dbReference type="NCBI Taxonomy" id="2234"/>
    <lineage>
        <taxon>Archaea</taxon>
        <taxon>Methanobacteriati</taxon>
        <taxon>Methanobacteriota</taxon>
        <taxon>Archaeoglobi</taxon>
        <taxon>Archaeoglobales</taxon>
        <taxon>Archaeoglobaceae</taxon>
        <taxon>Archaeoglobus</taxon>
    </lineage>
</organism>
<reference evidence="2" key="1">
    <citation type="journal article" date="2020" name="mSystems">
        <title>Genome- and Community-Level Interaction Insights into Carbon Utilization and Element Cycling Functions of Hydrothermarchaeota in Hydrothermal Sediment.</title>
        <authorList>
            <person name="Zhou Z."/>
            <person name="Liu Y."/>
            <person name="Xu W."/>
            <person name="Pan J."/>
            <person name="Luo Z.H."/>
            <person name="Li M."/>
        </authorList>
    </citation>
    <scope>NUCLEOTIDE SEQUENCE [LARGE SCALE GENOMIC DNA]</scope>
    <source>
        <strain evidence="2">SpSt-587</strain>
    </source>
</reference>
<gene>
    <name evidence="2" type="ORF">ENT52_05010</name>
</gene>
<accession>A0A7J3M2A7</accession>